<evidence type="ECO:0000256" key="2">
    <source>
        <dbReference type="ARBA" id="ARBA00022454"/>
    </source>
</evidence>
<evidence type="ECO:0000256" key="1">
    <source>
        <dbReference type="ARBA" id="ARBA00004286"/>
    </source>
</evidence>
<comment type="caution">
    <text evidence="7">The sequence shown here is derived from an EMBL/GenBank/DDBJ whole genome shotgun (WGS) entry which is preliminary data.</text>
</comment>
<dbReference type="PANTHER" id="PTHR22884">
    <property type="entry name" value="SET DOMAIN PROTEINS"/>
    <property type="match status" value="1"/>
</dbReference>
<keyword evidence="8" id="KW-1185">Reference proteome</keyword>
<evidence type="ECO:0000313" key="7">
    <source>
        <dbReference type="EMBL" id="NRT54432.1"/>
    </source>
</evidence>
<keyword evidence="2" id="KW-0158">Chromosome</keyword>
<dbReference type="InterPro" id="IPR046341">
    <property type="entry name" value="SET_dom_sf"/>
</dbReference>
<organism evidence="7 8">
    <name type="scientific">Sphaerotilus uruguayifluvii</name>
    <dbReference type="NCBI Taxonomy" id="2735897"/>
    <lineage>
        <taxon>Bacteria</taxon>
        <taxon>Pseudomonadati</taxon>
        <taxon>Pseudomonadota</taxon>
        <taxon>Betaproteobacteria</taxon>
        <taxon>Burkholderiales</taxon>
        <taxon>Sphaerotilaceae</taxon>
        <taxon>Sphaerotilus</taxon>
    </lineage>
</organism>
<keyword evidence="4" id="KW-0808">Transferase</keyword>
<dbReference type="EMBL" id="JABSNM010000001">
    <property type="protein sequence ID" value="NRT54432.1"/>
    <property type="molecule type" value="Genomic_DNA"/>
</dbReference>
<dbReference type="PROSITE" id="PS50280">
    <property type="entry name" value="SET"/>
    <property type="match status" value="1"/>
</dbReference>
<accession>A0ABX2FZ15</accession>
<evidence type="ECO:0000259" key="6">
    <source>
        <dbReference type="PROSITE" id="PS50280"/>
    </source>
</evidence>
<name>A0ABX2FZ15_9BURK</name>
<dbReference type="Gene3D" id="2.170.270.10">
    <property type="entry name" value="SET domain"/>
    <property type="match status" value="1"/>
</dbReference>
<protein>
    <submittedName>
        <fullName evidence="7">SET domain-containing protein</fullName>
    </submittedName>
</protein>
<dbReference type="SUPFAM" id="SSF82199">
    <property type="entry name" value="SET domain"/>
    <property type="match status" value="1"/>
</dbReference>
<evidence type="ECO:0000256" key="4">
    <source>
        <dbReference type="ARBA" id="ARBA00022679"/>
    </source>
</evidence>
<dbReference type="Proteomes" id="UP001516061">
    <property type="component" value="Unassembled WGS sequence"/>
</dbReference>
<keyword evidence="5" id="KW-0949">S-adenosyl-L-methionine</keyword>
<dbReference type="SMART" id="SM00317">
    <property type="entry name" value="SET"/>
    <property type="match status" value="1"/>
</dbReference>
<evidence type="ECO:0000256" key="5">
    <source>
        <dbReference type="ARBA" id="ARBA00022691"/>
    </source>
</evidence>
<dbReference type="InterPro" id="IPR001214">
    <property type="entry name" value="SET_dom"/>
</dbReference>
<dbReference type="InterPro" id="IPR050777">
    <property type="entry name" value="SET2_Histone-Lys_MeTrsfase"/>
</dbReference>
<evidence type="ECO:0000256" key="3">
    <source>
        <dbReference type="ARBA" id="ARBA00022603"/>
    </source>
</evidence>
<proteinExistence type="predicted"/>
<dbReference type="RefSeq" id="WP_173803394.1">
    <property type="nucleotide sequence ID" value="NZ_JABSNM010000001.1"/>
</dbReference>
<gene>
    <name evidence="7" type="ORF">HNQ01_000139</name>
</gene>
<evidence type="ECO:0000313" key="8">
    <source>
        <dbReference type="Proteomes" id="UP001516061"/>
    </source>
</evidence>
<reference evidence="7 8" key="1">
    <citation type="submission" date="2020-05" db="EMBL/GenBank/DDBJ databases">
        <title>Genomic Encyclopedia of Type Strains, Phase IV (KMG-V): Genome sequencing to study the core and pangenomes of soil and plant-associated prokaryotes.</title>
        <authorList>
            <person name="Whitman W."/>
        </authorList>
    </citation>
    <scope>NUCLEOTIDE SEQUENCE [LARGE SCALE GENOMIC DNA]</scope>
    <source>
        <strain evidence="7 8">C29</strain>
    </source>
</reference>
<feature type="domain" description="SET" evidence="6">
    <location>
        <begin position="8"/>
        <end position="118"/>
    </location>
</feature>
<dbReference type="Pfam" id="PF00856">
    <property type="entry name" value="SET"/>
    <property type="match status" value="1"/>
</dbReference>
<comment type="subcellular location">
    <subcellularLocation>
        <location evidence="1">Chromosome</location>
    </subcellularLocation>
</comment>
<keyword evidence="3" id="KW-0489">Methyltransferase</keyword>
<sequence>MGTPANPQKYVVHNAPSQIDGTGAFAGEAIPARRKIGEIRGETISVHEAWERVKHVERIMMIEISPRRAVDASRSSDPLRFTNHSCTPNAVLRIRQGRIEIYAMRDISPGEEITCNYGETHHEGGMRCQCGAPNCVGKL</sequence>